<accession>A0A0N4V0Z1</accession>
<evidence type="ECO:0000313" key="10">
    <source>
        <dbReference type="Proteomes" id="UP000274131"/>
    </source>
</evidence>
<evidence type="ECO:0000313" key="9">
    <source>
        <dbReference type="EMBL" id="VDD88165.1"/>
    </source>
</evidence>
<dbReference type="GO" id="GO:0005634">
    <property type="term" value="C:nucleus"/>
    <property type="evidence" value="ECO:0007669"/>
    <property type="project" value="UniProtKB-SubCell"/>
</dbReference>
<feature type="domain" description="NuBaID C-terminal" evidence="8">
    <location>
        <begin position="281"/>
        <end position="333"/>
    </location>
</feature>
<sequence>MSDEILDRLLNVCNRIKATAESAKQVNYDVSEEDLTGNGFGRFFSINICETANLNHYGTFIVLSVCSHKHVIFMCTVQILFFISAFEQEERTPKLIRWLNSDSLLRPELQFSFCSSGAGRNSGEEVQATLSPYSSIPSDPTRERLFSFLGKNWKIKPKEVSLLTLAQHGWRCVDIDLLQCVNCKNFMNVSLPPLEEVDISVFNAVIKKINKEIIDRHASTCAMRNSSRELVPLGNPTFYLEKIRKRYETLISMNLKSVSVGKLDDKNDVRLSALNFLNQKAAVLACLGWHKSGLVRDAITCDYCERTVGLWLFKDGVSLDGGNEHYKWCAYIEIFRDGSIAWERHLAIATDFASRKRKFTFTTEMAEKVRVIEDSISPCIKQI</sequence>
<organism evidence="11">
    <name type="scientific">Enterobius vermicularis</name>
    <name type="common">Human pinworm</name>
    <dbReference type="NCBI Taxonomy" id="51028"/>
    <lineage>
        <taxon>Eukaryota</taxon>
        <taxon>Metazoa</taxon>
        <taxon>Ecdysozoa</taxon>
        <taxon>Nematoda</taxon>
        <taxon>Chromadorea</taxon>
        <taxon>Rhabditida</taxon>
        <taxon>Spirurina</taxon>
        <taxon>Oxyuridomorpha</taxon>
        <taxon>Oxyuroidea</taxon>
        <taxon>Oxyuridae</taxon>
        <taxon>Enterobius</taxon>
    </lineage>
</organism>
<proteinExistence type="predicted"/>
<gene>
    <name evidence="9" type="ORF">EVEC_LOCUS3308</name>
</gene>
<keyword evidence="2" id="KW-0479">Metal-binding</keyword>
<name>A0A0N4V0Z1_ENTVE</name>
<protein>
    <submittedName>
        <fullName evidence="11">C3HC-type domain-containing protein</fullName>
    </submittedName>
</protein>
<evidence type="ECO:0000259" key="8">
    <source>
        <dbReference type="Pfam" id="PF08600"/>
    </source>
</evidence>
<dbReference type="InterPro" id="IPR012935">
    <property type="entry name" value="NuBaID_N"/>
</dbReference>
<dbReference type="OrthoDB" id="5796783at2759"/>
<evidence type="ECO:0000256" key="2">
    <source>
        <dbReference type="ARBA" id="ARBA00022723"/>
    </source>
</evidence>
<keyword evidence="10" id="KW-1185">Reference proteome</keyword>
<dbReference type="AlphaFoldDB" id="A0A0N4V0Z1"/>
<dbReference type="WBParaSite" id="EVEC_0000360001-mRNA-1">
    <property type="protein sequence ID" value="EVEC_0000360001-mRNA-1"/>
    <property type="gene ID" value="EVEC_0000360001"/>
</dbReference>
<dbReference type="PANTHER" id="PTHR15835:SF6">
    <property type="entry name" value="ZINC FINGER C3HC-TYPE PROTEIN 1"/>
    <property type="match status" value="1"/>
</dbReference>
<dbReference type="Pfam" id="PF08600">
    <property type="entry name" value="NuBaID_C"/>
    <property type="match status" value="1"/>
</dbReference>
<keyword evidence="3" id="KW-0863">Zinc-finger</keyword>
<dbReference type="EMBL" id="UXUI01007559">
    <property type="protein sequence ID" value="VDD88165.1"/>
    <property type="molecule type" value="Genomic_DNA"/>
</dbReference>
<evidence type="ECO:0000256" key="1">
    <source>
        <dbReference type="ARBA" id="ARBA00004123"/>
    </source>
</evidence>
<evidence type="ECO:0000256" key="5">
    <source>
        <dbReference type="ARBA" id="ARBA00023242"/>
    </source>
</evidence>
<evidence type="ECO:0000256" key="4">
    <source>
        <dbReference type="ARBA" id="ARBA00022833"/>
    </source>
</evidence>
<dbReference type="InterPro" id="IPR013909">
    <property type="entry name" value="NuBaID_C"/>
</dbReference>
<evidence type="ECO:0000259" key="7">
    <source>
        <dbReference type="Pfam" id="PF07967"/>
    </source>
</evidence>
<dbReference type="PANTHER" id="PTHR15835">
    <property type="entry name" value="NUCLEAR-INTERACTING PARTNER OF ALK"/>
    <property type="match status" value="1"/>
</dbReference>
<dbReference type="GO" id="GO:0008270">
    <property type="term" value="F:zinc ion binding"/>
    <property type="evidence" value="ECO:0007669"/>
    <property type="project" value="UniProtKB-KW"/>
</dbReference>
<dbReference type="STRING" id="51028.A0A0N4V0Z1"/>
<evidence type="ECO:0000256" key="3">
    <source>
        <dbReference type="ARBA" id="ARBA00022771"/>
    </source>
</evidence>
<comment type="function">
    <text evidence="6">Required for proper positioning of a substantial amount of TPR at the nuclear basket (NB) through interaction with TPR.</text>
</comment>
<dbReference type="Proteomes" id="UP000274131">
    <property type="component" value="Unassembled WGS sequence"/>
</dbReference>
<keyword evidence="5" id="KW-0539">Nucleus</keyword>
<dbReference type="Pfam" id="PF07967">
    <property type="entry name" value="zf-C3HC"/>
    <property type="match status" value="1"/>
</dbReference>
<keyword evidence="4" id="KW-0862">Zinc</keyword>
<evidence type="ECO:0000313" key="11">
    <source>
        <dbReference type="WBParaSite" id="EVEC_0000360001-mRNA-1"/>
    </source>
</evidence>
<feature type="domain" description="C3HC-type" evidence="7">
    <location>
        <begin position="143"/>
        <end position="253"/>
    </location>
</feature>
<reference evidence="11" key="1">
    <citation type="submission" date="2017-02" db="UniProtKB">
        <authorList>
            <consortium name="WormBaseParasite"/>
        </authorList>
    </citation>
    <scope>IDENTIFICATION</scope>
</reference>
<reference evidence="9 10" key="2">
    <citation type="submission" date="2018-10" db="EMBL/GenBank/DDBJ databases">
        <authorList>
            <consortium name="Pathogen Informatics"/>
        </authorList>
    </citation>
    <scope>NUCLEOTIDE SEQUENCE [LARGE SCALE GENOMIC DNA]</scope>
</reference>
<evidence type="ECO:0000256" key="6">
    <source>
        <dbReference type="ARBA" id="ARBA00044931"/>
    </source>
</evidence>
<comment type="subcellular location">
    <subcellularLocation>
        <location evidence="1">Nucleus</location>
    </subcellularLocation>
</comment>